<dbReference type="InParanoid" id="A0A3Q0FPY6"/>
<evidence type="ECO:0000313" key="8">
    <source>
        <dbReference type="RefSeq" id="XP_025049347.1"/>
    </source>
</evidence>
<proteinExistence type="predicted"/>
<dbReference type="AlphaFoldDB" id="A0A3Q0FPY6"/>
<evidence type="ECO:0000256" key="3">
    <source>
        <dbReference type="ARBA" id="ARBA00022833"/>
    </source>
</evidence>
<dbReference type="Proteomes" id="UP000189705">
    <property type="component" value="Unplaced"/>
</dbReference>
<feature type="region of interest" description="Disordered" evidence="5">
    <location>
        <begin position="214"/>
        <end position="242"/>
    </location>
</feature>
<feature type="compositionally biased region" description="Low complexity" evidence="5">
    <location>
        <begin position="30"/>
        <end position="42"/>
    </location>
</feature>
<evidence type="ECO:0000256" key="2">
    <source>
        <dbReference type="ARBA" id="ARBA00022771"/>
    </source>
</evidence>
<dbReference type="GO" id="GO:0051087">
    <property type="term" value="F:protein-folding chaperone binding"/>
    <property type="evidence" value="ECO:0007669"/>
    <property type="project" value="TreeGrafter"/>
</dbReference>
<dbReference type="GO" id="GO:0030150">
    <property type="term" value="P:protein import into mitochondrial matrix"/>
    <property type="evidence" value="ECO:0007669"/>
    <property type="project" value="TreeGrafter"/>
</dbReference>
<evidence type="ECO:0000313" key="7">
    <source>
        <dbReference type="Proteomes" id="UP000189705"/>
    </source>
</evidence>
<dbReference type="RefSeq" id="XP_025049347.1">
    <property type="nucleotide sequence ID" value="XM_025193562.1"/>
</dbReference>
<keyword evidence="3" id="KW-0862">Zinc</keyword>
<dbReference type="GO" id="GO:0005739">
    <property type="term" value="C:mitochondrion"/>
    <property type="evidence" value="ECO:0007669"/>
    <property type="project" value="TreeGrafter"/>
</dbReference>
<dbReference type="PROSITE" id="PS51501">
    <property type="entry name" value="ZF_DNL"/>
    <property type="match status" value="1"/>
</dbReference>
<dbReference type="PANTHER" id="PTHR20922">
    <property type="entry name" value="DNL-TYPE ZINC FINGER PROTEIN"/>
    <property type="match status" value="1"/>
</dbReference>
<evidence type="ECO:0000256" key="4">
    <source>
        <dbReference type="PROSITE-ProRule" id="PRU00834"/>
    </source>
</evidence>
<dbReference type="InterPro" id="IPR024158">
    <property type="entry name" value="Mt_import_TIM15"/>
</dbReference>
<dbReference type="PANTHER" id="PTHR20922:SF13">
    <property type="entry name" value="DNL-TYPE ZINC FINGER PROTEIN"/>
    <property type="match status" value="1"/>
</dbReference>
<reference evidence="8" key="1">
    <citation type="submission" date="2025-08" db="UniProtKB">
        <authorList>
            <consortium name="RefSeq"/>
        </authorList>
    </citation>
    <scope>IDENTIFICATION</scope>
</reference>
<gene>
    <name evidence="8" type="primary">DNLZ</name>
</gene>
<dbReference type="InterPro" id="IPR007853">
    <property type="entry name" value="Znf_DNL-typ"/>
</dbReference>
<dbReference type="GO" id="GO:0050821">
    <property type="term" value="P:protein stabilization"/>
    <property type="evidence" value="ECO:0007669"/>
    <property type="project" value="TreeGrafter"/>
</dbReference>
<evidence type="ECO:0000256" key="5">
    <source>
        <dbReference type="SAM" id="MobiDB-lite"/>
    </source>
</evidence>
<feature type="domain" description="DNL-type" evidence="6">
    <location>
        <begin position="127"/>
        <end position="224"/>
    </location>
</feature>
<sequence>GCMLEGAKWGACSAGCIHGGVHMGNSARRSLSSGSGLGLELSQPHLAPGVRKGTGTGDGDRARAGGGVWLTPGPELAPPSSDQRPAHSEETRLLCHFIPRTGLENLPQIHLKPPPSFPAFNTARKVGTEPAGRVGLQQRVCKTRSAKTISKVAYHQGVVIVKCPGCQNHHVIADNLGWFTDLEGKRNIEEILAAKGEKVRRVVGEDALELLLENAADAAPQSHPAEGDGGGGSPKSGGRDPT</sequence>
<keyword evidence="7" id="KW-1185">Reference proteome</keyword>
<organism evidence="7 8">
    <name type="scientific">Alligator sinensis</name>
    <name type="common">Chinese alligator</name>
    <dbReference type="NCBI Taxonomy" id="38654"/>
    <lineage>
        <taxon>Eukaryota</taxon>
        <taxon>Metazoa</taxon>
        <taxon>Chordata</taxon>
        <taxon>Craniata</taxon>
        <taxon>Vertebrata</taxon>
        <taxon>Euteleostomi</taxon>
        <taxon>Archelosauria</taxon>
        <taxon>Archosauria</taxon>
        <taxon>Crocodylia</taxon>
        <taxon>Alligatoridae</taxon>
        <taxon>Alligatorinae</taxon>
        <taxon>Alligator</taxon>
    </lineage>
</organism>
<dbReference type="GO" id="GO:0006457">
    <property type="term" value="P:protein folding"/>
    <property type="evidence" value="ECO:0007669"/>
    <property type="project" value="TreeGrafter"/>
</dbReference>
<accession>A0A3Q0FPY6</accession>
<dbReference type="GO" id="GO:0008270">
    <property type="term" value="F:zinc ion binding"/>
    <property type="evidence" value="ECO:0007669"/>
    <property type="project" value="UniProtKB-KW"/>
</dbReference>
<dbReference type="Pfam" id="PF05180">
    <property type="entry name" value="zf-DNL"/>
    <property type="match status" value="1"/>
</dbReference>
<evidence type="ECO:0000259" key="6">
    <source>
        <dbReference type="PROSITE" id="PS51501"/>
    </source>
</evidence>
<feature type="region of interest" description="Disordered" evidence="5">
    <location>
        <begin position="27"/>
        <end position="88"/>
    </location>
</feature>
<dbReference type="STRING" id="38654.A0A3Q0FPY6"/>
<keyword evidence="2 4" id="KW-0863">Zinc-finger</keyword>
<feature type="non-terminal residue" evidence="8">
    <location>
        <position position="1"/>
    </location>
</feature>
<dbReference type="CTD" id="728489"/>
<keyword evidence="1" id="KW-0479">Metal-binding</keyword>
<dbReference type="GeneID" id="112548278"/>
<dbReference type="KEGG" id="asn:112548278"/>
<name>A0A3Q0FPY6_ALLSI</name>
<evidence type="ECO:0000256" key="1">
    <source>
        <dbReference type="ARBA" id="ARBA00022723"/>
    </source>
</evidence>
<protein>
    <submittedName>
        <fullName evidence="8">DNL-type zinc finger protein</fullName>
    </submittedName>
</protein>